<dbReference type="EMBL" id="CM000884">
    <property type="protein sequence ID" value="KQJ82457.1"/>
    <property type="molecule type" value="Genomic_DNA"/>
</dbReference>
<protein>
    <submittedName>
        <fullName evidence="2 3">Uncharacterized protein</fullName>
    </submittedName>
</protein>
<feature type="region of interest" description="Disordered" evidence="1">
    <location>
        <begin position="1"/>
        <end position="45"/>
    </location>
</feature>
<feature type="compositionally biased region" description="Basic and acidic residues" evidence="1">
    <location>
        <begin position="1"/>
        <end position="11"/>
    </location>
</feature>
<dbReference type="EnsemblPlants" id="KQJ82457">
    <property type="protein sequence ID" value="KQJ82457"/>
    <property type="gene ID" value="BRADI_5g09056v3"/>
</dbReference>
<proteinExistence type="predicted"/>
<dbReference type="OrthoDB" id="650133at2759"/>
<dbReference type="GO" id="GO:0004843">
    <property type="term" value="F:cysteine-type deubiquitinase activity"/>
    <property type="evidence" value="ECO:0000318"/>
    <property type="project" value="GO_Central"/>
</dbReference>
<reference evidence="3" key="3">
    <citation type="submission" date="2018-08" db="UniProtKB">
        <authorList>
            <consortium name="EnsemblPlants"/>
        </authorList>
    </citation>
    <scope>IDENTIFICATION</scope>
    <source>
        <strain evidence="3">cv. Bd21</strain>
    </source>
</reference>
<reference evidence="2" key="2">
    <citation type="submission" date="2017-06" db="EMBL/GenBank/DDBJ databases">
        <title>WGS assembly of Brachypodium distachyon.</title>
        <authorList>
            <consortium name="The International Brachypodium Initiative"/>
            <person name="Lucas S."/>
            <person name="Harmon-Smith M."/>
            <person name="Lail K."/>
            <person name="Tice H."/>
            <person name="Grimwood J."/>
            <person name="Bruce D."/>
            <person name="Barry K."/>
            <person name="Shu S."/>
            <person name="Lindquist E."/>
            <person name="Wang M."/>
            <person name="Pitluck S."/>
            <person name="Vogel J.P."/>
            <person name="Garvin D.F."/>
            <person name="Mockler T.C."/>
            <person name="Schmutz J."/>
            <person name="Rokhsar D."/>
            <person name="Bevan M.W."/>
        </authorList>
    </citation>
    <scope>NUCLEOTIDE SEQUENCE</scope>
    <source>
        <strain evidence="2">Bd21</strain>
    </source>
</reference>
<dbReference type="PANTHER" id="PTHR12931:SF18">
    <property type="entry name" value="UBIQUITIN THIOESTERASE OTUBAIN-LIKE"/>
    <property type="match status" value="1"/>
</dbReference>
<dbReference type="GO" id="GO:0043130">
    <property type="term" value="F:ubiquitin binding"/>
    <property type="evidence" value="ECO:0000318"/>
    <property type="project" value="GO_Central"/>
</dbReference>
<organism evidence="2">
    <name type="scientific">Brachypodium distachyon</name>
    <name type="common">Purple false brome</name>
    <name type="synonym">Trachynia distachya</name>
    <dbReference type="NCBI Taxonomy" id="15368"/>
    <lineage>
        <taxon>Eukaryota</taxon>
        <taxon>Viridiplantae</taxon>
        <taxon>Streptophyta</taxon>
        <taxon>Embryophyta</taxon>
        <taxon>Tracheophyta</taxon>
        <taxon>Spermatophyta</taxon>
        <taxon>Magnoliopsida</taxon>
        <taxon>Liliopsida</taxon>
        <taxon>Poales</taxon>
        <taxon>Poaceae</taxon>
        <taxon>BOP clade</taxon>
        <taxon>Pooideae</taxon>
        <taxon>Stipodae</taxon>
        <taxon>Brachypodieae</taxon>
        <taxon>Brachypodium</taxon>
    </lineage>
</organism>
<dbReference type="ExpressionAtlas" id="A0A0Q3P1A1">
    <property type="expression patterns" value="baseline"/>
</dbReference>
<keyword evidence="4" id="KW-1185">Reference proteome</keyword>
<dbReference type="Gene3D" id="1.20.1300.20">
    <property type="entry name" value="Peptidase C65 Otubain, subdomain 2"/>
    <property type="match status" value="1"/>
</dbReference>
<evidence type="ECO:0000256" key="1">
    <source>
        <dbReference type="SAM" id="MobiDB-lite"/>
    </source>
</evidence>
<dbReference type="InterPro" id="IPR038765">
    <property type="entry name" value="Papain-like_cys_pep_sf"/>
</dbReference>
<dbReference type="Pfam" id="PF10275">
    <property type="entry name" value="Peptidase_C65"/>
    <property type="match status" value="1"/>
</dbReference>
<sequence length="586" mass="65661">MGSVRESRECRGGGSRGRGGSSGGAWAAAARSGGRNRRRRRWVRRRAGAESSVSWQLASRVALGRMGWPAIPIFSGCSLEVSSLGGTFRLPFIETPIYNNVPSRSLKKQYSVLKFHTKLRGKLGKLGFPGGAEMATPGSKETGLKTLSSAGSSGDGGDEVTPATPPRLSPVPAPSPSHDPTALSTSTPALQPVRQPPPSAGKDTNEGLDIEDLGERKDDEDCEVEEGELIYDEEDWKGYFCTLNISSWGNSIPHYIFRYDSVPLNKHDYLSRWQNWNQLLDGKRTYLRPRKGRLVLKNVFRCPNACPRTLGFQEELLELVRESSNDYIIKEKIKILSQHYVLFRRTRRDGSCFYRALLFSYLENLGQMQDSLAEVTRLMECVEMCREKFSHLKWDKAYFLNPEEYLSSVVSEFYHLVSSVANGLRSDKLYERSLEEIMSLRIISFLRLLTETEIRTKEIYKSFIPEEMNVLKFCLEAVRPLDAEAFVIQMRALTGALGIPLRVEVVDNSLAGRAVEVKHLDLFPPSESGKGPLQLTESYHSSSTATKPLERGRSDDLLSSDGTPLLTLLSRRGQCDILYPQVNKLC</sequence>
<dbReference type="CDD" id="cd22749">
    <property type="entry name" value="Otubain_C65"/>
    <property type="match status" value="1"/>
</dbReference>
<dbReference type="Gramene" id="KQJ82457">
    <property type="protein sequence ID" value="KQJ82457"/>
    <property type="gene ID" value="BRADI_5g09056v3"/>
</dbReference>
<dbReference type="PANTHER" id="PTHR12931">
    <property type="entry name" value="UBIQUITIN THIOLESTERASE PROTEIN OTUB"/>
    <property type="match status" value="1"/>
</dbReference>
<gene>
    <name evidence="3" type="primary">LOC100843126</name>
    <name evidence="2" type="ORF">BRADI_5g09056v3</name>
</gene>
<evidence type="ECO:0000313" key="4">
    <source>
        <dbReference type="Proteomes" id="UP000008810"/>
    </source>
</evidence>
<dbReference type="STRING" id="15368.A0A0Q3P1A1"/>
<dbReference type="AlphaFoldDB" id="A0A0Q3P1A1"/>
<name>A0A0Q3P1A1_BRADI</name>
<evidence type="ECO:0000313" key="3">
    <source>
        <dbReference type="EnsemblPlants" id="KQJ82457"/>
    </source>
</evidence>
<evidence type="ECO:0000313" key="2">
    <source>
        <dbReference type="EMBL" id="KQJ82457.1"/>
    </source>
</evidence>
<accession>A0A0Q3P1A1</accession>
<feature type="compositionally biased region" description="Pro residues" evidence="1">
    <location>
        <begin position="163"/>
        <end position="177"/>
    </location>
</feature>
<feature type="region of interest" description="Disordered" evidence="1">
    <location>
        <begin position="528"/>
        <end position="556"/>
    </location>
</feature>
<feature type="compositionally biased region" description="Gly residues" evidence="1">
    <location>
        <begin position="12"/>
        <end position="23"/>
    </location>
</feature>
<dbReference type="InterPro" id="IPR042467">
    <property type="entry name" value="Peptidase_C65_otubain_sub2"/>
</dbReference>
<dbReference type="InterPro" id="IPR019400">
    <property type="entry name" value="Peptidase_C65_otubain"/>
</dbReference>
<feature type="region of interest" description="Disordered" evidence="1">
    <location>
        <begin position="128"/>
        <end position="221"/>
    </location>
</feature>
<feature type="compositionally biased region" description="Basic residues" evidence="1">
    <location>
        <begin position="34"/>
        <end position="45"/>
    </location>
</feature>
<dbReference type="Proteomes" id="UP000008810">
    <property type="component" value="Chromosome 5"/>
</dbReference>
<reference evidence="2 3" key="1">
    <citation type="journal article" date="2010" name="Nature">
        <title>Genome sequencing and analysis of the model grass Brachypodium distachyon.</title>
        <authorList>
            <consortium name="International Brachypodium Initiative"/>
        </authorList>
    </citation>
    <scope>NUCLEOTIDE SEQUENCE [LARGE SCALE GENOMIC DNA]</scope>
    <source>
        <strain evidence="2 3">Bd21</strain>
    </source>
</reference>
<feature type="compositionally biased region" description="Polar residues" evidence="1">
    <location>
        <begin position="535"/>
        <end position="546"/>
    </location>
</feature>
<feature type="compositionally biased region" description="Low complexity" evidence="1">
    <location>
        <begin position="24"/>
        <end position="33"/>
    </location>
</feature>
<dbReference type="SUPFAM" id="SSF54001">
    <property type="entry name" value="Cysteine proteinases"/>
    <property type="match status" value="1"/>
</dbReference>